<dbReference type="PROSITE" id="PS50977">
    <property type="entry name" value="HTH_TETR_2"/>
    <property type="match status" value="1"/>
</dbReference>
<dbReference type="PANTHER" id="PTHR30055:SF234">
    <property type="entry name" value="HTH-TYPE TRANSCRIPTIONAL REGULATOR BETI"/>
    <property type="match status" value="1"/>
</dbReference>
<keyword evidence="3" id="KW-0804">Transcription</keyword>
<keyword evidence="7" id="KW-1185">Reference proteome</keyword>
<name>A0ABP9K3X3_9NOCA</name>
<proteinExistence type="predicted"/>
<gene>
    <name evidence="6" type="ORF">GCM10023318_21530</name>
</gene>
<dbReference type="PANTHER" id="PTHR30055">
    <property type="entry name" value="HTH-TYPE TRANSCRIPTIONAL REGULATOR RUTR"/>
    <property type="match status" value="1"/>
</dbReference>
<dbReference type="InterPro" id="IPR050109">
    <property type="entry name" value="HTH-type_TetR-like_transc_reg"/>
</dbReference>
<evidence type="ECO:0000313" key="6">
    <source>
        <dbReference type="EMBL" id="GAA5050841.1"/>
    </source>
</evidence>
<dbReference type="EMBL" id="BAABJM010000002">
    <property type="protein sequence ID" value="GAA5050841.1"/>
    <property type="molecule type" value="Genomic_DNA"/>
</dbReference>
<evidence type="ECO:0000256" key="4">
    <source>
        <dbReference type="PROSITE-ProRule" id="PRU00335"/>
    </source>
</evidence>
<sequence>MEAEGAVAMSAISEMPQGRPSLREEQKTLTHNRVLDAAVTVFGEKQFLGATIDDIARAAGVTRATVYAHFAGGKAELVDAVVARVYGSIDEAYAELTDIPEWTRSVVREWLTRLVARWAALTPTIRVLSSAGTSIARSSDEAGQRYLAAHERHVTALCGNPERWQGCSPADRRQRALMAVLQTESFLTVWISGGWAVETEDPLDLLADAVCHLLAPALRG</sequence>
<evidence type="ECO:0000256" key="2">
    <source>
        <dbReference type="ARBA" id="ARBA00023125"/>
    </source>
</evidence>
<dbReference type="Pfam" id="PF00440">
    <property type="entry name" value="TetR_N"/>
    <property type="match status" value="1"/>
</dbReference>
<dbReference type="Gene3D" id="1.10.357.10">
    <property type="entry name" value="Tetracycline Repressor, domain 2"/>
    <property type="match status" value="1"/>
</dbReference>
<dbReference type="SUPFAM" id="SSF46689">
    <property type="entry name" value="Homeodomain-like"/>
    <property type="match status" value="1"/>
</dbReference>
<evidence type="ECO:0000313" key="7">
    <source>
        <dbReference type="Proteomes" id="UP001500603"/>
    </source>
</evidence>
<reference evidence="7" key="1">
    <citation type="journal article" date="2019" name="Int. J. Syst. Evol. Microbiol.">
        <title>The Global Catalogue of Microorganisms (GCM) 10K type strain sequencing project: providing services to taxonomists for standard genome sequencing and annotation.</title>
        <authorList>
            <consortium name="The Broad Institute Genomics Platform"/>
            <consortium name="The Broad Institute Genome Sequencing Center for Infectious Disease"/>
            <person name="Wu L."/>
            <person name="Ma J."/>
        </authorList>
    </citation>
    <scope>NUCLEOTIDE SEQUENCE [LARGE SCALE GENOMIC DNA]</scope>
    <source>
        <strain evidence="7">JCM 18298</strain>
    </source>
</reference>
<evidence type="ECO:0000256" key="1">
    <source>
        <dbReference type="ARBA" id="ARBA00023015"/>
    </source>
</evidence>
<feature type="DNA-binding region" description="H-T-H motif" evidence="4">
    <location>
        <begin position="51"/>
        <end position="70"/>
    </location>
</feature>
<keyword evidence="2 4" id="KW-0238">DNA-binding</keyword>
<dbReference type="Proteomes" id="UP001500603">
    <property type="component" value="Unassembled WGS sequence"/>
</dbReference>
<dbReference type="InterPro" id="IPR001647">
    <property type="entry name" value="HTH_TetR"/>
</dbReference>
<dbReference type="PRINTS" id="PR00455">
    <property type="entry name" value="HTHTETR"/>
</dbReference>
<feature type="domain" description="HTH tetR-type" evidence="5">
    <location>
        <begin position="28"/>
        <end position="88"/>
    </location>
</feature>
<comment type="caution">
    <text evidence="6">The sequence shown here is derived from an EMBL/GenBank/DDBJ whole genome shotgun (WGS) entry which is preliminary data.</text>
</comment>
<evidence type="ECO:0000259" key="5">
    <source>
        <dbReference type="PROSITE" id="PS50977"/>
    </source>
</evidence>
<keyword evidence="1" id="KW-0805">Transcription regulation</keyword>
<dbReference type="InterPro" id="IPR009057">
    <property type="entry name" value="Homeodomain-like_sf"/>
</dbReference>
<protein>
    <recommendedName>
        <fullName evidence="5">HTH tetR-type domain-containing protein</fullName>
    </recommendedName>
</protein>
<accession>A0ABP9K3X3</accession>
<organism evidence="6 7">
    <name type="scientific">Nocardia callitridis</name>
    <dbReference type="NCBI Taxonomy" id="648753"/>
    <lineage>
        <taxon>Bacteria</taxon>
        <taxon>Bacillati</taxon>
        <taxon>Actinomycetota</taxon>
        <taxon>Actinomycetes</taxon>
        <taxon>Mycobacteriales</taxon>
        <taxon>Nocardiaceae</taxon>
        <taxon>Nocardia</taxon>
    </lineage>
</organism>
<evidence type="ECO:0000256" key="3">
    <source>
        <dbReference type="ARBA" id="ARBA00023163"/>
    </source>
</evidence>